<comment type="caution">
    <text evidence="7">The sequence shown here is derived from an EMBL/GenBank/DDBJ whole genome shotgun (WGS) entry which is preliminary data.</text>
</comment>
<feature type="transmembrane region" description="Helical" evidence="6">
    <location>
        <begin position="336"/>
        <end position="355"/>
    </location>
</feature>
<dbReference type="OrthoDB" id="8477889at2"/>
<accession>A0A429YWS0</accession>
<gene>
    <name evidence="7" type="ORF">EJC49_13270</name>
</gene>
<feature type="transmembrane region" description="Helical" evidence="6">
    <location>
        <begin position="12"/>
        <end position="34"/>
    </location>
</feature>
<feature type="transmembrane region" description="Helical" evidence="6">
    <location>
        <begin position="103"/>
        <end position="121"/>
    </location>
</feature>
<dbReference type="Pfam" id="PF03739">
    <property type="entry name" value="LptF_LptG"/>
    <property type="match status" value="1"/>
</dbReference>
<dbReference type="PANTHER" id="PTHR33529:SF6">
    <property type="entry name" value="YJGP_YJGQ FAMILY PERMEASE"/>
    <property type="match status" value="1"/>
</dbReference>
<keyword evidence="8" id="KW-1185">Reference proteome</keyword>
<sequence>MKLVEQYIFLRALKVSATTLAIAVAIVWTTQVLSRINLVTDNGQTAVTFLTLATLLLPTVIPVVAPFAVIIGATQTLSAMNQDSELSVIAASGAGRMTIVRPIMLLAVLTALFALFVDVALEPSARQRVRMILSTSHADLLSTVIQEGTFRRIEDGLYVQVSDRLPDGRLGGIVVADSRQENIDLLFYAKDGDIQEVDGGQVLLMRDGEVHRKAPGGDVSVIRFVSYAFDLSGFASRSGEVYLSAKDRSLAYLLDPPPDDRIMQQSPRRYTAEIHRIFSEWLYPIVFGLFAIAAAGDVRSHREARIHPMITAIACGLVARWQGYYLTENIEDSAAYVPWVYASIAGNMMFALFFIMTGRAMTPPAGWLAAITNAFATLTGRRTDRFGDVRAGAAQGRS</sequence>
<dbReference type="AlphaFoldDB" id="A0A429YWS0"/>
<keyword evidence="4 6" id="KW-1133">Transmembrane helix</keyword>
<feature type="transmembrane region" description="Helical" evidence="6">
    <location>
        <begin position="281"/>
        <end position="299"/>
    </location>
</feature>
<evidence type="ECO:0000256" key="2">
    <source>
        <dbReference type="ARBA" id="ARBA00022475"/>
    </source>
</evidence>
<dbReference type="PANTHER" id="PTHR33529">
    <property type="entry name" value="SLR0882 PROTEIN-RELATED"/>
    <property type="match status" value="1"/>
</dbReference>
<name>A0A429YWS0_9HYPH</name>
<keyword evidence="5 6" id="KW-0472">Membrane</keyword>
<evidence type="ECO:0000256" key="3">
    <source>
        <dbReference type="ARBA" id="ARBA00022692"/>
    </source>
</evidence>
<protein>
    <submittedName>
        <fullName evidence="7">LptF/LptG family permease</fullName>
    </submittedName>
</protein>
<comment type="subcellular location">
    <subcellularLocation>
        <location evidence="1">Cell membrane</location>
        <topology evidence="1">Multi-pass membrane protein</topology>
    </subcellularLocation>
</comment>
<organism evidence="7 8">
    <name type="scientific">Aquibium carbonis</name>
    <dbReference type="NCBI Taxonomy" id="2495581"/>
    <lineage>
        <taxon>Bacteria</taxon>
        <taxon>Pseudomonadati</taxon>
        <taxon>Pseudomonadota</taxon>
        <taxon>Alphaproteobacteria</taxon>
        <taxon>Hyphomicrobiales</taxon>
        <taxon>Phyllobacteriaceae</taxon>
        <taxon>Aquibium</taxon>
    </lineage>
</organism>
<keyword evidence="3 6" id="KW-0812">Transmembrane</keyword>
<evidence type="ECO:0000313" key="8">
    <source>
        <dbReference type="Proteomes" id="UP000278398"/>
    </source>
</evidence>
<feature type="transmembrane region" description="Helical" evidence="6">
    <location>
        <begin position="46"/>
        <end position="71"/>
    </location>
</feature>
<evidence type="ECO:0000256" key="6">
    <source>
        <dbReference type="SAM" id="Phobius"/>
    </source>
</evidence>
<keyword evidence="2" id="KW-1003">Cell membrane</keyword>
<evidence type="ECO:0000256" key="1">
    <source>
        <dbReference type="ARBA" id="ARBA00004651"/>
    </source>
</evidence>
<dbReference type="GO" id="GO:0015920">
    <property type="term" value="P:lipopolysaccharide transport"/>
    <property type="evidence" value="ECO:0007669"/>
    <property type="project" value="TreeGrafter"/>
</dbReference>
<dbReference type="Proteomes" id="UP000278398">
    <property type="component" value="Unassembled WGS sequence"/>
</dbReference>
<dbReference type="InterPro" id="IPR005495">
    <property type="entry name" value="LptG/LptF_permease"/>
</dbReference>
<evidence type="ECO:0000313" key="7">
    <source>
        <dbReference type="EMBL" id="RST85899.1"/>
    </source>
</evidence>
<dbReference type="RefSeq" id="WP_126700417.1">
    <property type="nucleotide sequence ID" value="NZ_RWKW01000046.1"/>
</dbReference>
<feature type="transmembrane region" description="Helical" evidence="6">
    <location>
        <begin position="306"/>
        <end position="324"/>
    </location>
</feature>
<dbReference type="GO" id="GO:0043190">
    <property type="term" value="C:ATP-binding cassette (ABC) transporter complex"/>
    <property type="evidence" value="ECO:0007669"/>
    <property type="project" value="TreeGrafter"/>
</dbReference>
<dbReference type="EMBL" id="RWKW01000046">
    <property type="protein sequence ID" value="RST85899.1"/>
    <property type="molecule type" value="Genomic_DNA"/>
</dbReference>
<reference evidence="7 8" key="1">
    <citation type="submission" date="2018-12" db="EMBL/GenBank/DDBJ databases">
        <title>Mesorhizobium carbonis sp. nov., isolated from coal mine water.</title>
        <authorList>
            <person name="Xin W."/>
            <person name="Xu Z."/>
            <person name="Xiang F."/>
            <person name="Zhang J."/>
            <person name="Xi L."/>
            <person name="Liu J."/>
        </authorList>
    </citation>
    <scope>NUCLEOTIDE SEQUENCE [LARGE SCALE GENOMIC DNA]</scope>
    <source>
        <strain evidence="7 8">B2.3</strain>
    </source>
</reference>
<proteinExistence type="predicted"/>
<evidence type="ECO:0000256" key="4">
    <source>
        <dbReference type="ARBA" id="ARBA00022989"/>
    </source>
</evidence>
<evidence type="ECO:0000256" key="5">
    <source>
        <dbReference type="ARBA" id="ARBA00023136"/>
    </source>
</evidence>